<dbReference type="InterPro" id="IPR036259">
    <property type="entry name" value="MFS_trans_sf"/>
</dbReference>
<dbReference type="PROSITE" id="PS50850">
    <property type="entry name" value="MFS"/>
    <property type="match status" value="1"/>
</dbReference>
<dbReference type="EMBL" id="MU827785">
    <property type="protein sequence ID" value="KAJ7333875.1"/>
    <property type="molecule type" value="Genomic_DNA"/>
</dbReference>
<dbReference type="InterPro" id="IPR011701">
    <property type="entry name" value="MFS"/>
</dbReference>
<evidence type="ECO:0000256" key="3">
    <source>
        <dbReference type="ARBA" id="ARBA00022989"/>
    </source>
</evidence>
<evidence type="ECO:0000259" key="6">
    <source>
        <dbReference type="PROSITE" id="PS50850"/>
    </source>
</evidence>
<keyword evidence="4 5" id="KW-0472">Membrane</keyword>
<reference evidence="7" key="1">
    <citation type="submission" date="2023-01" db="EMBL/GenBank/DDBJ databases">
        <title>Genome assembly of the deep-sea coral Lophelia pertusa.</title>
        <authorList>
            <person name="Herrera S."/>
            <person name="Cordes E."/>
        </authorList>
    </citation>
    <scope>NUCLEOTIDE SEQUENCE</scope>
    <source>
        <strain evidence="7">USNM1676648</strain>
        <tissue evidence="7">Polyp</tissue>
    </source>
</reference>
<dbReference type="Pfam" id="PF07690">
    <property type="entry name" value="MFS_1"/>
    <property type="match status" value="1"/>
</dbReference>
<dbReference type="AlphaFoldDB" id="A0A9W9YCT0"/>
<gene>
    <name evidence="7" type="ORF">OS493_015968</name>
</gene>
<dbReference type="GO" id="GO:0016020">
    <property type="term" value="C:membrane"/>
    <property type="evidence" value="ECO:0007669"/>
    <property type="project" value="UniProtKB-SubCell"/>
</dbReference>
<evidence type="ECO:0000313" key="8">
    <source>
        <dbReference type="Proteomes" id="UP001163046"/>
    </source>
</evidence>
<proteinExistence type="predicted"/>
<keyword evidence="8" id="KW-1185">Reference proteome</keyword>
<dbReference type="Gene3D" id="1.20.1250.20">
    <property type="entry name" value="MFS general substrate transporter like domains"/>
    <property type="match status" value="1"/>
</dbReference>
<feature type="transmembrane region" description="Helical" evidence="5">
    <location>
        <begin position="123"/>
        <end position="143"/>
    </location>
</feature>
<protein>
    <recommendedName>
        <fullName evidence="6">Major facilitator superfamily (MFS) profile domain-containing protein</fullName>
    </recommendedName>
</protein>
<dbReference type="Proteomes" id="UP001163046">
    <property type="component" value="Unassembled WGS sequence"/>
</dbReference>
<evidence type="ECO:0000256" key="2">
    <source>
        <dbReference type="ARBA" id="ARBA00022692"/>
    </source>
</evidence>
<dbReference type="PANTHER" id="PTHR24064">
    <property type="entry name" value="SOLUTE CARRIER FAMILY 22 MEMBER"/>
    <property type="match status" value="1"/>
</dbReference>
<accession>A0A9W9YCT0</accession>
<feature type="transmembrane region" description="Helical" evidence="5">
    <location>
        <begin position="7"/>
        <end position="26"/>
    </location>
</feature>
<dbReference type="OrthoDB" id="5983856at2759"/>
<dbReference type="GO" id="GO:0022857">
    <property type="term" value="F:transmembrane transporter activity"/>
    <property type="evidence" value="ECO:0007669"/>
    <property type="project" value="InterPro"/>
</dbReference>
<keyword evidence="2 5" id="KW-0812">Transmembrane</keyword>
<feature type="transmembrane region" description="Helical" evidence="5">
    <location>
        <begin position="89"/>
        <end position="111"/>
    </location>
</feature>
<evidence type="ECO:0000256" key="4">
    <source>
        <dbReference type="ARBA" id="ARBA00023136"/>
    </source>
</evidence>
<evidence type="ECO:0000313" key="7">
    <source>
        <dbReference type="EMBL" id="KAJ7333875.1"/>
    </source>
</evidence>
<dbReference type="SUPFAM" id="SSF103473">
    <property type="entry name" value="MFS general substrate transporter"/>
    <property type="match status" value="1"/>
</dbReference>
<evidence type="ECO:0000256" key="1">
    <source>
        <dbReference type="ARBA" id="ARBA00004141"/>
    </source>
</evidence>
<feature type="transmembrane region" description="Helical" evidence="5">
    <location>
        <begin position="38"/>
        <end position="56"/>
    </location>
</feature>
<comment type="subcellular location">
    <subcellularLocation>
        <location evidence="1">Membrane</location>
        <topology evidence="1">Multi-pass membrane protein</topology>
    </subcellularLocation>
</comment>
<feature type="domain" description="Major facilitator superfamily (MFS) profile" evidence="6">
    <location>
        <begin position="1"/>
        <end position="179"/>
    </location>
</feature>
<evidence type="ECO:0000256" key="5">
    <source>
        <dbReference type="SAM" id="Phobius"/>
    </source>
</evidence>
<sequence length="257" mass="29067">MRRRTLILWFNWFVDNLIFYGFLFYISDLRGSPYLNMVYMYVVSDVPGIFLAWIAIQKFGRRVPYCVFMITGGVACLLVLAVPKDQTQITTVLAFIGRGLVTMSFSIMYLYSSELYPTSMRNLAVGVCSTVARLGSIIAPYIVMLSQLPGLSVTLPMVIFGVLAVTAGLTILWLPETLNSNMCQTLEETNLAKEYYGFIWMEKHVMNPFSFLRWSSSNEDSSLDVPVPSNEAHYYADADCEEFSVENTPLMSNTKES</sequence>
<name>A0A9W9YCT0_9CNID</name>
<organism evidence="7 8">
    <name type="scientific">Desmophyllum pertusum</name>
    <dbReference type="NCBI Taxonomy" id="174260"/>
    <lineage>
        <taxon>Eukaryota</taxon>
        <taxon>Metazoa</taxon>
        <taxon>Cnidaria</taxon>
        <taxon>Anthozoa</taxon>
        <taxon>Hexacorallia</taxon>
        <taxon>Scleractinia</taxon>
        <taxon>Caryophylliina</taxon>
        <taxon>Caryophylliidae</taxon>
        <taxon>Desmophyllum</taxon>
    </lineage>
</organism>
<feature type="transmembrane region" description="Helical" evidence="5">
    <location>
        <begin position="155"/>
        <end position="174"/>
    </location>
</feature>
<dbReference type="InterPro" id="IPR020846">
    <property type="entry name" value="MFS_dom"/>
</dbReference>
<feature type="transmembrane region" description="Helical" evidence="5">
    <location>
        <begin position="63"/>
        <end position="83"/>
    </location>
</feature>
<keyword evidence="3 5" id="KW-1133">Transmembrane helix</keyword>
<comment type="caution">
    <text evidence="7">The sequence shown here is derived from an EMBL/GenBank/DDBJ whole genome shotgun (WGS) entry which is preliminary data.</text>
</comment>